<evidence type="ECO:0000313" key="4">
    <source>
        <dbReference type="Proteomes" id="UP001454036"/>
    </source>
</evidence>
<dbReference type="PANTHER" id="PTHR47165">
    <property type="entry name" value="OS03G0429900 PROTEIN"/>
    <property type="match status" value="1"/>
</dbReference>
<dbReference type="EMBL" id="BAABME010001508">
    <property type="protein sequence ID" value="GAA0149999.1"/>
    <property type="molecule type" value="Genomic_DNA"/>
</dbReference>
<protein>
    <recommendedName>
        <fullName evidence="2">Replication protein A OB domain-containing protein</fullName>
    </recommendedName>
</protein>
<evidence type="ECO:0000256" key="1">
    <source>
        <dbReference type="ARBA" id="ARBA00023125"/>
    </source>
</evidence>
<dbReference type="AlphaFoldDB" id="A0AAV3PEA3"/>
<keyword evidence="1" id="KW-0238">DNA-binding</keyword>
<organism evidence="3 4">
    <name type="scientific">Lithospermum erythrorhizon</name>
    <name type="common">Purple gromwell</name>
    <name type="synonym">Lithospermum officinale var. erythrorhizon</name>
    <dbReference type="NCBI Taxonomy" id="34254"/>
    <lineage>
        <taxon>Eukaryota</taxon>
        <taxon>Viridiplantae</taxon>
        <taxon>Streptophyta</taxon>
        <taxon>Embryophyta</taxon>
        <taxon>Tracheophyta</taxon>
        <taxon>Spermatophyta</taxon>
        <taxon>Magnoliopsida</taxon>
        <taxon>eudicotyledons</taxon>
        <taxon>Gunneridae</taxon>
        <taxon>Pentapetalae</taxon>
        <taxon>asterids</taxon>
        <taxon>lamiids</taxon>
        <taxon>Boraginales</taxon>
        <taxon>Boraginaceae</taxon>
        <taxon>Boraginoideae</taxon>
        <taxon>Lithospermeae</taxon>
        <taxon>Lithospermum</taxon>
    </lineage>
</organism>
<dbReference type="Proteomes" id="UP001454036">
    <property type="component" value="Unassembled WGS sequence"/>
</dbReference>
<name>A0AAV3PEA3_LITER</name>
<feature type="domain" description="Replication protein A OB" evidence="2">
    <location>
        <begin position="68"/>
        <end position="162"/>
    </location>
</feature>
<dbReference type="Pfam" id="PF16900">
    <property type="entry name" value="REPA_OB_2"/>
    <property type="match status" value="1"/>
</dbReference>
<keyword evidence="4" id="KW-1185">Reference proteome</keyword>
<dbReference type="PANTHER" id="PTHR47165:SF4">
    <property type="entry name" value="OS03G0429900 PROTEIN"/>
    <property type="match status" value="1"/>
</dbReference>
<dbReference type="SUPFAM" id="SSF50249">
    <property type="entry name" value="Nucleic acid-binding proteins"/>
    <property type="match status" value="2"/>
</dbReference>
<evidence type="ECO:0000313" key="3">
    <source>
        <dbReference type="EMBL" id="GAA0149999.1"/>
    </source>
</evidence>
<reference evidence="3 4" key="1">
    <citation type="submission" date="2024-01" db="EMBL/GenBank/DDBJ databases">
        <title>The complete chloroplast genome sequence of Lithospermum erythrorhizon: insights into the phylogenetic relationship among Boraginaceae species and the maternal lineages of purple gromwells.</title>
        <authorList>
            <person name="Okada T."/>
            <person name="Watanabe K."/>
        </authorList>
    </citation>
    <scope>NUCLEOTIDE SEQUENCE [LARGE SCALE GENOMIC DNA]</scope>
</reference>
<evidence type="ECO:0000259" key="2">
    <source>
        <dbReference type="Pfam" id="PF16900"/>
    </source>
</evidence>
<proteinExistence type="predicted"/>
<dbReference type="InterPro" id="IPR012340">
    <property type="entry name" value="NA-bd_OB-fold"/>
</dbReference>
<accession>A0AAV3PEA3</accession>
<dbReference type="Gene3D" id="2.40.50.140">
    <property type="entry name" value="Nucleic acid-binding proteins"/>
    <property type="match status" value="3"/>
</dbReference>
<gene>
    <name evidence="3" type="ORF">LIER_09034</name>
</gene>
<sequence length="356" mass="40223">MLHLFKVYDITNAQVKLIDPQYRILKNPFQWTLQRDTFIRPVSDVGPNLRYFFDRLTSFSLIAKHSTTKLSSVDIMGVVLAFENPTIVSTQEGPKHVQRFTFVDKEKIPISVSVWEEMSILQGPVLTEAAKTLSVVVEKRLGISSYKGVSLFAKNSSSFTVNPPLEPAIDLKSWINTKTKLKLEELLVDQSIMISKELVESGDKKIYTVSELENITKRDDYWVKGFLDISNEDQKFYYIGCSNCNSKTSTDEEDIEYFCNICQKKVVTVARPLIVMLITDGVNTKLSKLGENYDVSAIRAELHGKVSLMLLRQSTSSMVDDENTRTANKGKAISETQSPLLPLKRAMNDITITPCI</sequence>
<comment type="caution">
    <text evidence="3">The sequence shown here is derived from an EMBL/GenBank/DDBJ whole genome shotgun (WGS) entry which is preliminary data.</text>
</comment>
<dbReference type="InterPro" id="IPR031657">
    <property type="entry name" value="REPA_OB_2"/>
</dbReference>
<dbReference type="GO" id="GO:0003677">
    <property type="term" value="F:DNA binding"/>
    <property type="evidence" value="ECO:0007669"/>
    <property type="project" value="UniProtKB-KW"/>
</dbReference>